<dbReference type="SUPFAM" id="SSF55785">
    <property type="entry name" value="PYP-like sensor domain (PAS domain)"/>
    <property type="match status" value="1"/>
</dbReference>
<dbReference type="Gene3D" id="3.30.450.20">
    <property type="entry name" value="PAS domain"/>
    <property type="match status" value="1"/>
</dbReference>
<protein>
    <submittedName>
        <fullName evidence="2">Diguanylate cyclase</fullName>
        <ecNumber evidence="2">2.7.7.65</ecNumber>
    </submittedName>
</protein>
<dbReference type="Proteomes" id="UP001546774">
    <property type="component" value="Unassembled WGS sequence"/>
</dbReference>
<comment type="caution">
    <text evidence="2">The sequence shown here is derived from an EMBL/GenBank/DDBJ whole genome shotgun (WGS) entry which is preliminary data.</text>
</comment>
<dbReference type="SUPFAM" id="SSF55073">
    <property type="entry name" value="Nucleotide cyclase"/>
    <property type="match status" value="1"/>
</dbReference>
<dbReference type="InterPro" id="IPR000160">
    <property type="entry name" value="GGDEF_dom"/>
</dbReference>
<dbReference type="InterPro" id="IPR043128">
    <property type="entry name" value="Rev_trsase/Diguanyl_cyclase"/>
</dbReference>
<dbReference type="EC" id="2.7.7.65" evidence="2"/>
<reference evidence="2" key="1">
    <citation type="submission" date="2024-03" db="EMBL/GenBank/DDBJ databases">
        <title>Human intestinal bacterial collection.</title>
        <authorList>
            <person name="Pauvert C."/>
            <person name="Hitch T.C.A."/>
            <person name="Clavel T."/>
        </authorList>
    </citation>
    <scope>NUCLEOTIDE SEQUENCE [LARGE SCALE GENOMIC DNA]</scope>
    <source>
        <strain evidence="2">CLA-AA-H89B</strain>
    </source>
</reference>
<keyword evidence="2" id="KW-0808">Transferase</keyword>
<dbReference type="InterPro" id="IPR029787">
    <property type="entry name" value="Nucleotide_cyclase"/>
</dbReference>
<dbReference type="InterPro" id="IPR000014">
    <property type="entry name" value="PAS"/>
</dbReference>
<evidence type="ECO:0000313" key="2">
    <source>
        <dbReference type="EMBL" id="MEQ2554241.1"/>
    </source>
</evidence>
<keyword evidence="2" id="KW-0548">Nucleotidyltransferase</keyword>
<accession>A0ABV1H3H3</accession>
<sequence>MENNLITEYQVIDGSAIVDREFNIITADEQVFRFIGVGLSMYTSIVDIIHPVDLDDFIDVSNSLHSSEYKKMVLRMRRCDNAYRWVLLEIMRCRKERENSLLAEEYLKLKISDIYALKESNHALRESMGNVRYFLALENELFCTYDYDSGQLRINQFNDNEVDNLLEVPLEQAVQYFITHGIISEESVAECTAICADIHAAKESFTHSFRANFEYTNGAYELFEVKCSTIYSGDRPKTAIGSIKRIEEQTDGKQMSISSYRYSGDRTVLSYEEMNGYCNRAIKLNPNCKLTLILMQVNDMEDYMKNEGSGFVQDLLQSVQDTVRRHVGHRGIVCPLQPNLMSVVVQDINSDIKLRAFIESLRSRIAWNYRLIDPKYEISFSFGVACYPENGMDMRIVHRKLVKALQMAQEKHANCYVIYKEHLHGELS</sequence>
<dbReference type="InterPro" id="IPR035965">
    <property type="entry name" value="PAS-like_dom_sf"/>
</dbReference>
<dbReference type="PROSITE" id="PS50887">
    <property type="entry name" value="GGDEF"/>
    <property type="match status" value="1"/>
</dbReference>
<dbReference type="CDD" id="cd00130">
    <property type="entry name" value="PAS"/>
    <property type="match status" value="1"/>
</dbReference>
<dbReference type="GO" id="GO:0052621">
    <property type="term" value="F:diguanylate cyclase activity"/>
    <property type="evidence" value="ECO:0007669"/>
    <property type="project" value="UniProtKB-EC"/>
</dbReference>
<keyword evidence="3" id="KW-1185">Reference proteome</keyword>
<dbReference type="EMBL" id="JBBMFS010000002">
    <property type="protein sequence ID" value="MEQ2554241.1"/>
    <property type="molecule type" value="Genomic_DNA"/>
</dbReference>
<organism evidence="2 3">
    <name type="scientific">Lachnospira intestinalis</name>
    <dbReference type="NCBI Taxonomy" id="3133158"/>
    <lineage>
        <taxon>Bacteria</taxon>
        <taxon>Bacillati</taxon>
        <taxon>Bacillota</taxon>
        <taxon>Clostridia</taxon>
        <taxon>Lachnospirales</taxon>
        <taxon>Lachnospiraceae</taxon>
        <taxon>Lachnospira</taxon>
    </lineage>
</organism>
<proteinExistence type="predicted"/>
<name>A0ABV1H3H3_9FIRM</name>
<feature type="domain" description="GGDEF" evidence="1">
    <location>
        <begin position="288"/>
        <end position="421"/>
    </location>
</feature>
<dbReference type="Pfam" id="PF00990">
    <property type="entry name" value="GGDEF"/>
    <property type="match status" value="1"/>
</dbReference>
<evidence type="ECO:0000313" key="3">
    <source>
        <dbReference type="Proteomes" id="UP001546774"/>
    </source>
</evidence>
<dbReference type="Gene3D" id="3.30.70.270">
    <property type="match status" value="1"/>
</dbReference>
<evidence type="ECO:0000259" key="1">
    <source>
        <dbReference type="PROSITE" id="PS50887"/>
    </source>
</evidence>
<gene>
    <name evidence="2" type="ORF">WMO37_04305</name>
</gene>